<keyword evidence="2" id="KW-1185">Reference proteome</keyword>
<evidence type="ECO:0000313" key="1">
    <source>
        <dbReference type="EMBL" id="SEK04718.1"/>
    </source>
</evidence>
<dbReference type="EMBL" id="FNYD01000013">
    <property type="protein sequence ID" value="SEK04718.1"/>
    <property type="molecule type" value="Genomic_DNA"/>
</dbReference>
<reference evidence="1 2" key="1">
    <citation type="submission" date="2016-10" db="EMBL/GenBank/DDBJ databases">
        <authorList>
            <person name="de Groot N.N."/>
        </authorList>
    </citation>
    <scope>NUCLEOTIDE SEQUENCE [LARGE SCALE GENOMIC DNA]</scope>
    <source>
        <strain evidence="1 2">DSM 29340</strain>
    </source>
</reference>
<dbReference type="Pfam" id="PF10986">
    <property type="entry name" value="ZrgA"/>
    <property type="match status" value="1"/>
</dbReference>
<dbReference type="InterPro" id="IPR021253">
    <property type="entry name" value="ZrgA-like"/>
</dbReference>
<organism evidence="1 2">
    <name type="scientific">Cribrihabitans marinus</name>
    <dbReference type="NCBI Taxonomy" id="1227549"/>
    <lineage>
        <taxon>Bacteria</taxon>
        <taxon>Pseudomonadati</taxon>
        <taxon>Pseudomonadota</taxon>
        <taxon>Alphaproteobacteria</taxon>
        <taxon>Rhodobacterales</taxon>
        <taxon>Paracoccaceae</taxon>
        <taxon>Cribrihabitans</taxon>
    </lineage>
</organism>
<protein>
    <recommendedName>
        <fullName evidence="3">DUF2796 domain-containing protein</fullName>
    </recommendedName>
</protein>
<gene>
    <name evidence="1" type="ORF">SAMN05444007_11373</name>
</gene>
<dbReference type="AlphaFoldDB" id="A0A1H7DT66"/>
<dbReference type="OrthoDB" id="7346546at2"/>
<evidence type="ECO:0000313" key="2">
    <source>
        <dbReference type="Proteomes" id="UP000199379"/>
    </source>
</evidence>
<dbReference type="STRING" id="1227549.SAMN05444007_11373"/>
<name>A0A1H7DT66_9RHOB</name>
<dbReference type="Proteomes" id="UP000199379">
    <property type="component" value="Unassembled WGS sequence"/>
</dbReference>
<dbReference type="RefSeq" id="WP_092370773.1">
    <property type="nucleotide sequence ID" value="NZ_BMGV01000012.1"/>
</dbReference>
<accession>A0A1H7DT66</accession>
<evidence type="ECO:0008006" key="3">
    <source>
        <dbReference type="Google" id="ProtNLM"/>
    </source>
</evidence>
<sequence length="188" mass="19784">MRTLKLFGLAVPLSAVVSPLLAEETRRLDAHVHGVTEVQIATEGDKVEIRLHAPGADIVGFEHEATSKKDKAAVAAAIGRLSDAGSVLVLDPAAECTVEDAEAALRGEGQTPDDDHGHEDEEVDGAHSGFEAHYHFECVAPGTLTTVDFPFFQNFLNAKEIKVEYVTAAGAGIAVVTRGSSKLTLDGA</sequence>
<proteinExistence type="predicted"/>